<dbReference type="Pfam" id="PF01568">
    <property type="entry name" value="Molydop_binding"/>
    <property type="match status" value="1"/>
</dbReference>
<dbReference type="SUPFAM" id="SSF50692">
    <property type="entry name" value="ADC-like"/>
    <property type="match status" value="1"/>
</dbReference>
<keyword evidence="4" id="KW-1185">Reference proteome</keyword>
<reference evidence="2" key="1">
    <citation type="submission" date="2023-07" db="EMBL/GenBank/DDBJ databases">
        <authorList>
            <person name="Haufschild T."/>
            <person name="Kallscheuer N."/>
            <person name="Hammer J."/>
            <person name="Kohn T."/>
            <person name="Kabuu M."/>
            <person name="Jogler M."/>
            <person name="Wohfarth N."/>
            <person name="Heuer A."/>
            <person name="Rohde M."/>
            <person name="van Teeseling M.C.F."/>
            <person name="Jogler C."/>
        </authorList>
    </citation>
    <scope>NUCLEOTIDE SEQUENCE</scope>
    <source>
        <strain evidence="2">Strain 138</strain>
        <strain evidence="3">Strain 318</strain>
    </source>
</reference>
<dbReference type="GO" id="GO:0043546">
    <property type="term" value="F:molybdopterin cofactor binding"/>
    <property type="evidence" value="ECO:0007669"/>
    <property type="project" value="InterPro"/>
</dbReference>
<accession>A0AA49K0G2</accession>
<evidence type="ECO:0000313" key="3">
    <source>
        <dbReference type="EMBL" id="WKW15610.1"/>
    </source>
</evidence>
<dbReference type="InterPro" id="IPR006657">
    <property type="entry name" value="MoPterin_dinucl-bd_dom"/>
</dbReference>
<dbReference type="RefSeq" id="WP_367885580.1">
    <property type="nucleotide sequence ID" value="NZ_CP130612.1"/>
</dbReference>
<evidence type="ECO:0000313" key="2">
    <source>
        <dbReference type="EMBL" id="WKW12703.1"/>
    </source>
</evidence>
<protein>
    <recommendedName>
        <fullName evidence="1">Molybdopterin dinucleotide-binding domain-containing protein</fullName>
    </recommendedName>
</protein>
<dbReference type="AlphaFoldDB" id="A0AA49Q542"/>
<dbReference type="EMBL" id="CP130612">
    <property type="protein sequence ID" value="WKW12703.1"/>
    <property type="molecule type" value="Genomic_DNA"/>
</dbReference>
<dbReference type="InterPro" id="IPR009010">
    <property type="entry name" value="Asp_de-COase-like_dom_sf"/>
</dbReference>
<proteinExistence type="predicted"/>
<name>A0AA49Q542_9BACT</name>
<evidence type="ECO:0000313" key="4">
    <source>
        <dbReference type="Proteomes" id="UP001229955"/>
    </source>
</evidence>
<dbReference type="Gene3D" id="2.40.40.20">
    <property type="match status" value="1"/>
</dbReference>
<evidence type="ECO:0000259" key="1">
    <source>
        <dbReference type="Pfam" id="PF01568"/>
    </source>
</evidence>
<accession>A0AA49Q542</accession>
<dbReference type="EMBL" id="CP130613">
    <property type="protein sequence ID" value="WKW15610.1"/>
    <property type="molecule type" value="Genomic_DNA"/>
</dbReference>
<dbReference type="KEGG" id="pspc:Strain318_002009"/>
<gene>
    <name evidence="2" type="ORF">Strain138_002010</name>
    <name evidence="3" type="ORF">Strain318_002009</name>
</gene>
<dbReference type="Proteomes" id="UP001229955">
    <property type="component" value="Chromosome"/>
</dbReference>
<feature type="domain" description="Molybdopterin dinucleotide-binding" evidence="1">
    <location>
        <begin position="17"/>
        <end position="70"/>
    </location>
</feature>
<organism evidence="2">
    <name type="scientific">Pseudogemmatithrix spongiicola</name>
    <dbReference type="NCBI Taxonomy" id="3062599"/>
    <lineage>
        <taxon>Bacteria</taxon>
        <taxon>Pseudomonadati</taxon>
        <taxon>Gemmatimonadota</taxon>
        <taxon>Gemmatimonadia</taxon>
        <taxon>Gemmatimonadales</taxon>
        <taxon>Gemmatimonadaceae</taxon>
        <taxon>Pseudogemmatithrix</taxon>
    </lineage>
</organism>
<dbReference type="GO" id="GO:0016491">
    <property type="term" value="F:oxidoreductase activity"/>
    <property type="evidence" value="ECO:0007669"/>
    <property type="project" value="InterPro"/>
</dbReference>
<sequence length="100" mass="11185">MRAFQPLQVVGYVASRRGDAERGPLVRIRPEDARMRLIDDGELVWVYGPRRHELAPVAYDDSLPKGGIVVRDLAGVAITEIVKLVKMDVDHRPVLTKNLA</sequence>